<dbReference type="Proteomes" id="UP000197783">
    <property type="component" value="Unassembled WGS sequence"/>
</dbReference>
<feature type="transmembrane region" description="Helical" evidence="1">
    <location>
        <begin position="64"/>
        <end position="82"/>
    </location>
</feature>
<keyword evidence="1" id="KW-1133">Transmembrane helix</keyword>
<evidence type="ECO:0000256" key="1">
    <source>
        <dbReference type="SAM" id="Phobius"/>
    </source>
</evidence>
<dbReference type="EMBL" id="NBBJ01000001">
    <property type="protein sequence ID" value="OWK31805.1"/>
    <property type="molecule type" value="Genomic_DNA"/>
</dbReference>
<feature type="transmembrane region" description="Helical" evidence="1">
    <location>
        <begin position="30"/>
        <end position="52"/>
    </location>
</feature>
<keyword evidence="3" id="KW-1185">Reference proteome</keyword>
<protein>
    <submittedName>
        <fullName evidence="2">Uncharacterized protein</fullName>
    </submittedName>
</protein>
<accession>A0A245ZPY0</accession>
<sequence>MLGSTVFALIWTIALSTAPGGHFLGLTWLVTMAVLLWLSVFMIALPSAGLVLSLLWPVTRRGSAAANGICMLAGAVMGMILAPLASPQMLGTTAIQLTVFAAVGAVVAASYVVIANRLSR</sequence>
<reference evidence="2 3" key="1">
    <citation type="submission" date="2017-03" db="EMBL/GenBank/DDBJ databases">
        <title>Genome sequence of Sphingomonas mucosissima DSM 17494.</title>
        <authorList>
            <person name="Poehlein A."/>
            <person name="Wuebbeler J.H."/>
            <person name="Steinbuechel A."/>
            <person name="Daniel R."/>
        </authorList>
    </citation>
    <scope>NUCLEOTIDE SEQUENCE [LARGE SCALE GENOMIC DNA]</scope>
    <source>
        <strain evidence="2 3">DSM 17494</strain>
    </source>
</reference>
<organism evidence="2 3">
    <name type="scientific">Sphingomonas mucosissima</name>
    <dbReference type="NCBI Taxonomy" id="370959"/>
    <lineage>
        <taxon>Bacteria</taxon>
        <taxon>Pseudomonadati</taxon>
        <taxon>Pseudomonadota</taxon>
        <taxon>Alphaproteobacteria</taxon>
        <taxon>Sphingomonadales</taxon>
        <taxon>Sphingomonadaceae</taxon>
        <taxon>Sphingomonas</taxon>
    </lineage>
</organism>
<name>A0A245ZPY0_9SPHN</name>
<gene>
    <name evidence="2" type="ORF">SPMU_01240</name>
</gene>
<comment type="caution">
    <text evidence="2">The sequence shown here is derived from an EMBL/GenBank/DDBJ whole genome shotgun (WGS) entry which is preliminary data.</text>
</comment>
<proteinExistence type="predicted"/>
<feature type="transmembrane region" description="Helical" evidence="1">
    <location>
        <begin position="94"/>
        <end position="114"/>
    </location>
</feature>
<keyword evidence="1" id="KW-0472">Membrane</keyword>
<keyword evidence="1" id="KW-0812">Transmembrane</keyword>
<evidence type="ECO:0000313" key="3">
    <source>
        <dbReference type="Proteomes" id="UP000197783"/>
    </source>
</evidence>
<dbReference type="AlphaFoldDB" id="A0A245ZPY0"/>
<evidence type="ECO:0000313" key="2">
    <source>
        <dbReference type="EMBL" id="OWK31805.1"/>
    </source>
</evidence>